<dbReference type="OrthoDB" id="6603924at2759"/>
<evidence type="ECO:0000313" key="4">
    <source>
        <dbReference type="Proteomes" id="UP001153737"/>
    </source>
</evidence>
<dbReference type="GO" id="GO:0005667">
    <property type="term" value="C:transcription regulator complex"/>
    <property type="evidence" value="ECO:0007669"/>
    <property type="project" value="TreeGrafter"/>
</dbReference>
<feature type="domain" description="MADF" evidence="2">
    <location>
        <begin position="20"/>
        <end position="102"/>
    </location>
</feature>
<name>A0A9P0DKI9_PHACE</name>
<dbReference type="GO" id="GO:0006357">
    <property type="term" value="P:regulation of transcription by RNA polymerase II"/>
    <property type="evidence" value="ECO:0007669"/>
    <property type="project" value="TreeGrafter"/>
</dbReference>
<dbReference type="InterPro" id="IPR006578">
    <property type="entry name" value="MADF-dom"/>
</dbReference>
<reference evidence="3" key="2">
    <citation type="submission" date="2022-10" db="EMBL/GenBank/DDBJ databases">
        <authorList>
            <consortium name="ENA_rothamsted_submissions"/>
            <consortium name="culmorum"/>
            <person name="King R."/>
        </authorList>
    </citation>
    <scope>NUCLEOTIDE SEQUENCE</scope>
</reference>
<dbReference type="PROSITE" id="PS51029">
    <property type="entry name" value="MADF"/>
    <property type="match status" value="1"/>
</dbReference>
<proteinExistence type="predicted"/>
<feature type="compositionally biased region" description="Acidic residues" evidence="1">
    <location>
        <begin position="126"/>
        <end position="138"/>
    </location>
</feature>
<evidence type="ECO:0000256" key="1">
    <source>
        <dbReference type="SAM" id="MobiDB-lite"/>
    </source>
</evidence>
<keyword evidence="4" id="KW-1185">Reference proteome</keyword>
<gene>
    <name evidence="3" type="ORF">PHAECO_LOCUS6969</name>
</gene>
<dbReference type="Pfam" id="PF10545">
    <property type="entry name" value="MADF_DNA_bdg"/>
    <property type="match status" value="1"/>
</dbReference>
<reference evidence="3" key="1">
    <citation type="submission" date="2022-01" db="EMBL/GenBank/DDBJ databases">
        <authorList>
            <person name="King R."/>
        </authorList>
    </citation>
    <scope>NUCLEOTIDE SEQUENCE</scope>
</reference>
<dbReference type="PANTHER" id="PTHR12243">
    <property type="entry name" value="MADF DOMAIN TRANSCRIPTION FACTOR"/>
    <property type="match status" value="1"/>
</dbReference>
<accession>A0A9P0DKI9</accession>
<feature type="compositionally biased region" description="Basic and acidic residues" evidence="1">
    <location>
        <begin position="139"/>
        <end position="148"/>
    </location>
</feature>
<dbReference type="SMART" id="SM00595">
    <property type="entry name" value="MADF"/>
    <property type="match status" value="1"/>
</dbReference>
<sequence>MLLVKLAAMADKFTKEEYLTFIEAVKQCEHLYNPQHPNYKTNAVREQSWEEISGIMRKPVHECRKKWRHIRDHYMRGHYKSKERHRNWIYYKPLSFLSFLKQERNNHTQHQSDECTGEEDIRKGDDDEEDDVFSESEDTESKEPKTYHEMTPCTDPLPISLPGSIVEDNEDSAVDIDTFLNNIGTRLKRLPQQSIDLMKMNILAQVAELELEYSWTLSGEDPDL</sequence>
<protein>
    <recommendedName>
        <fullName evidence="2">MADF domain-containing protein</fullName>
    </recommendedName>
</protein>
<dbReference type="InterPro" id="IPR039353">
    <property type="entry name" value="TF_Adf1"/>
</dbReference>
<dbReference type="EMBL" id="OU896709">
    <property type="protein sequence ID" value="CAH1159829.1"/>
    <property type="molecule type" value="Genomic_DNA"/>
</dbReference>
<dbReference type="GO" id="GO:0005634">
    <property type="term" value="C:nucleus"/>
    <property type="evidence" value="ECO:0007669"/>
    <property type="project" value="TreeGrafter"/>
</dbReference>
<organism evidence="3 4">
    <name type="scientific">Phaedon cochleariae</name>
    <name type="common">Mustard beetle</name>
    <dbReference type="NCBI Taxonomy" id="80249"/>
    <lineage>
        <taxon>Eukaryota</taxon>
        <taxon>Metazoa</taxon>
        <taxon>Ecdysozoa</taxon>
        <taxon>Arthropoda</taxon>
        <taxon>Hexapoda</taxon>
        <taxon>Insecta</taxon>
        <taxon>Pterygota</taxon>
        <taxon>Neoptera</taxon>
        <taxon>Endopterygota</taxon>
        <taxon>Coleoptera</taxon>
        <taxon>Polyphaga</taxon>
        <taxon>Cucujiformia</taxon>
        <taxon>Chrysomeloidea</taxon>
        <taxon>Chrysomelidae</taxon>
        <taxon>Chrysomelinae</taxon>
        <taxon>Chrysomelini</taxon>
        <taxon>Phaedon</taxon>
    </lineage>
</organism>
<evidence type="ECO:0000313" key="3">
    <source>
        <dbReference type="EMBL" id="CAH1159829.1"/>
    </source>
</evidence>
<dbReference type="AlphaFoldDB" id="A0A9P0DKI9"/>
<feature type="region of interest" description="Disordered" evidence="1">
    <location>
        <begin position="107"/>
        <end position="153"/>
    </location>
</feature>
<dbReference type="PANTHER" id="PTHR12243:SF67">
    <property type="entry name" value="COREPRESSOR OF PANGOLIN, ISOFORM A-RELATED"/>
    <property type="match status" value="1"/>
</dbReference>
<feature type="compositionally biased region" description="Basic and acidic residues" evidence="1">
    <location>
        <begin position="107"/>
        <end position="125"/>
    </location>
</feature>
<evidence type="ECO:0000259" key="2">
    <source>
        <dbReference type="PROSITE" id="PS51029"/>
    </source>
</evidence>
<dbReference type="Proteomes" id="UP001153737">
    <property type="component" value="Chromosome 3"/>
</dbReference>